<evidence type="ECO:0000256" key="11">
    <source>
        <dbReference type="SAM" id="MobiDB-lite"/>
    </source>
</evidence>
<proteinExistence type="predicted"/>
<feature type="compositionally biased region" description="Polar residues" evidence="11">
    <location>
        <begin position="96"/>
        <end position="108"/>
    </location>
</feature>
<keyword evidence="10" id="KW-0998">Cell outer membrane</keyword>
<feature type="domain" description="Porin" evidence="13">
    <location>
        <begin position="8"/>
        <end position="334"/>
    </location>
</feature>
<dbReference type="Proteomes" id="UP000541185">
    <property type="component" value="Unassembled WGS sequence"/>
</dbReference>
<dbReference type="GO" id="GO:0006811">
    <property type="term" value="P:monoatomic ion transport"/>
    <property type="evidence" value="ECO:0007669"/>
    <property type="project" value="UniProtKB-KW"/>
</dbReference>
<protein>
    <submittedName>
        <fullName evidence="14">Porin</fullName>
    </submittedName>
</protein>
<reference evidence="14 15" key="1">
    <citation type="submission" date="2020-04" db="EMBL/GenBank/DDBJ databases">
        <title>Ramlibacter sp. G-1-2-2 isolated from soil.</title>
        <authorList>
            <person name="Dahal R.H."/>
        </authorList>
    </citation>
    <scope>NUCLEOTIDE SEQUENCE [LARGE SCALE GENOMIC DNA]</scope>
    <source>
        <strain evidence="14 15">G-1-2-2</strain>
    </source>
</reference>
<evidence type="ECO:0000256" key="12">
    <source>
        <dbReference type="SAM" id="SignalP"/>
    </source>
</evidence>
<comment type="caution">
    <text evidence="14">The sequence shown here is derived from an EMBL/GenBank/DDBJ whole genome shotgun (WGS) entry which is preliminary data.</text>
</comment>
<evidence type="ECO:0000256" key="7">
    <source>
        <dbReference type="ARBA" id="ARBA00023065"/>
    </source>
</evidence>
<comment type="subunit">
    <text evidence="2">Homotrimer.</text>
</comment>
<evidence type="ECO:0000256" key="9">
    <source>
        <dbReference type="ARBA" id="ARBA00023136"/>
    </source>
</evidence>
<evidence type="ECO:0000256" key="6">
    <source>
        <dbReference type="ARBA" id="ARBA00022729"/>
    </source>
</evidence>
<dbReference type="InterPro" id="IPR033900">
    <property type="entry name" value="Gram_neg_porin_domain"/>
</dbReference>
<keyword evidence="7" id="KW-0406">Ion transport</keyword>
<evidence type="ECO:0000256" key="8">
    <source>
        <dbReference type="ARBA" id="ARBA00023114"/>
    </source>
</evidence>
<dbReference type="GO" id="GO:0046930">
    <property type="term" value="C:pore complex"/>
    <property type="evidence" value="ECO:0007669"/>
    <property type="project" value="UniProtKB-KW"/>
</dbReference>
<keyword evidence="3" id="KW-0813">Transport</keyword>
<keyword evidence="9" id="KW-0472">Membrane</keyword>
<evidence type="ECO:0000313" key="15">
    <source>
        <dbReference type="Proteomes" id="UP000541185"/>
    </source>
</evidence>
<keyword evidence="6 12" id="KW-0732">Signal</keyword>
<keyword evidence="8" id="KW-0626">Porin</keyword>
<dbReference type="PANTHER" id="PTHR34501:SF9">
    <property type="entry name" value="MAJOR OUTER MEMBRANE PROTEIN P.IA"/>
    <property type="match status" value="1"/>
</dbReference>
<dbReference type="GO" id="GO:0009279">
    <property type="term" value="C:cell outer membrane"/>
    <property type="evidence" value="ECO:0007669"/>
    <property type="project" value="UniProtKB-SubCell"/>
</dbReference>
<feature type="region of interest" description="Disordered" evidence="11">
    <location>
        <begin position="94"/>
        <end position="114"/>
    </location>
</feature>
<evidence type="ECO:0000256" key="5">
    <source>
        <dbReference type="ARBA" id="ARBA00022692"/>
    </source>
</evidence>
<dbReference type="AlphaFoldDB" id="A0A848GZS3"/>
<dbReference type="Pfam" id="PF13609">
    <property type="entry name" value="Porin_4"/>
    <property type="match status" value="1"/>
</dbReference>
<sequence>MSKRIAGLVLLACAGAANAQIAGTGAGIVTSSNVTLFGVVDVAAAWGGGSIADRTRLVSGANSSSRVGFRGVEDLGAHLGAGFWLEAGVNADDGTGATSNTNNQPVSGSGSGGLTFNRRSTVSLMGDWGELRLGRDIVASWRNKDQTDPFSTNGVGTTLPHAITIAGVTAQRASNMIGYFLPQALLPGVFGEAQYYAGENQSGSDGNGWQARLGYANKTWGLAAGYGLTKYAQTATLGDTQVWNVGAHWDFGVARLTAGYFHDTVKQVAERTGTGYIVGAVAPIGAGQLKLSYSTYKVDDLGDPTARKLALGYVYNLSQRTALYATYAHIDNRGPSDAALNGALTAPGSSSNGVDLGLKHSF</sequence>
<keyword evidence="4" id="KW-1134">Transmembrane beta strand</keyword>
<feature type="signal peptide" evidence="12">
    <location>
        <begin position="1"/>
        <end position="19"/>
    </location>
</feature>
<dbReference type="InterPro" id="IPR023614">
    <property type="entry name" value="Porin_dom_sf"/>
</dbReference>
<evidence type="ECO:0000256" key="2">
    <source>
        <dbReference type="ARBA" id="ARBA00011233"/>
    </source>
</evidence>
<evidence type="ECO:0000256" key="4">
    <source>
        <dbReference type="ARBA" id="ARBA00022452"/>
    </source>
</evidence>
<organism evidence="14 15">
    <name type="scientific">Ramlibacter agri</name>
    <dbReference type="NCBI Taxonomy" id="2728837"/>
    <lineage>
        <taxon>Bacteria</taxon>
        <taxon>Pseudomonadati</taxon>
        <taxon>Pseudomonadota</taxon>
        <taxon>Betaproteobacteria</taxon>
        <taxon>Burkholderiales</taxon>
        <taxon>Comamonadaceae</taxon>
        <taxon>Ramlibacter</taxon>
    </lineage>
</organism>
<feature type="chain" id="PRO_5032424862" evidence="12">
    <location>
        <begin position="20"/>
        <end position="362"/>
    </location>
</feature>
<evidence type="ECO:0000256" key="1">
    <source>
        <dbReference type="ARBA" id="ARBA00004571"/>
    </source>
</evidence>
<name>A0A848GZS3_9BURK</name>
<dbReference type="Gene3D" id="2.40.160.10">
    <property type="entry name" value="Porin"/>
    <property type="match status" value="1"/>
</dbReference>
<dbReference type="EMBL" id="JABBFX010000001">
    <property type="protein sequence ID" value="NML42881.1"/>
    <property type="molecule type" value="Genomic_DNA"/>
</dbReference>
<dbReference type="PANTHER" id="PTHR34501">
    <property type="entry name" value="PROTEIN YDDL-RELATED"/>
    <property type="match status" value="1"/>
</dbReference>
<dbReference type="InterPro" id="IPR050298">
    <property type="entry name" value="Gram-neg_bact_OMP"/>
</dbReference>
<comment type="subcellular location">
    <subcellularLocation>
        <location evidence="1">Cell outer membrane</location>
        <topology evidence="1">Multi-pass membrane protein</topology>
    </subcellularLocation>
</comment>
<dbReference type="CDD" id="cd00342">
    <property type="entry name" value="gram_neg_porins"/>
    <property type="match status" value="1"/>
</dbReference>
<keyword evidence="5" id="KW-0812">Transmembrane</keyword>
<keyword evidence="15" id="KW-1185">Reference proteome</keyword>
<gene>
    <name evidence="14" type="ORF">HHL11_03895</name>
</gene>
<evidence type="ECO:0000256" key="3">
    <source>
        <dbReference type="ARBA" id="ARBA00022448"/>
    </source>
</evidence>
<evidence type="ECO:0000313" key="14">
    <source>
        <dbReference type="EMBL" id="NML42881.1"/>
    </source>
</evidence>
<dbReference type="RefSeq" id="WP_169417129.1">
    <property type="nucleotide sequence ID" value="NZ_JABBFX010000001.1"/>
</dbReference>
<evidence type="ECO:0000256" key="10">
    <source>
        <dbReference type="ARBA" id="ARBA00023237"/>
    </source>
</evidence>
<dbReference type="SUPFAM" id="SSF56935">
    <property type="entry name" value="Porins"/>
    <property type="match status" value="1"/>
</dbReference>
<evidence type="ECO:0000259" key="13">
    <source>
        <dbReference type="Pfam" id="PF13609"/>
    </source>
</evidence>
<dbReference type="GO" id="GO:0015288">
    <property type="term" value="F:porin activity"/>
    <property type="evidence" value="ECO:0007669"/>
    <property type="project" value="UniProtKB-KW"/>
</dbReference>
<accession>A0A848GZS3</accession>